<evidence type="ECO:0000313" key="4">
    <source>
        <dbReference type="EMBL" id="NRV09098.1"/>
    </source>
</evidence>
<dbReference type="Proteomes" id="UP001193748">
    <property type="component" value="Unassembled WGS sequence"/>
</dbReference>
<dbReference type="EMBL" id="JABTDW010000001">
    <property type="protein sequence ID" value="NSB12064.1"/>
    <property type="molecule type" value="Genomic_DNA"/>
</dbReference>
<evidence type="ECO:0000313" key="8">
    <source>
        <dbReference type="Proteomes" id="UP000821656"/>
    </source>
</evidence>
<dbReference type="EMBL" id="JABSXK010000001">
    <property type="protein sequence ID" value="NRV09098.1"/>
    <property type="molecule type" value="Genomic_DNA"/>
</dbReference>
<dbReference type="Proteomes" id="UP000822184">
    <property type="component" value="Unassembled WGS sequence"/>
</dbReference>
<dbReference type="Proteomes" id="UP001194098">
    <property type="component" value="Unassembled WGS sequence"/>
</dbReference>
<name>A0A1B9BKL1_CLOBE</name>
<dbReference type="EMBL" id="JADOEF010000001">
    <property type="protein sequence ID" value="MBF7808215.1"/>
    <property type="molecule type" value="Genomic_DNA"/>
</dbReference>
<evidence type="ECO:0000313" key="6">
    <source>
        <dbReference type="EMBL" id="OOP70718.1"/>
    </source>
</evidence>
<evidence type="ECO:0000313" key="3">
    <source>
        <dbReference type="EMBL" id="NRT92272.1"/>
    </source>
</evidence>
<reference evidence="3" key="4">
    <citation type="submission" date="2020-05" db="EMBL/GenBank/DDBJ databases">
        <authorList>
            <person name="Brown S."/>
            <person name="Huntemann M."/>
            <person name="Clum A."/>
            <person name="Spunde A."/>
            <person name="Palaniappan K."/>
            <person name="Ritter S."/>
            <person name="Mikhailova N."/>
            <person name="Chen I.-M."/>
            <person name="Stamatis D."/>
            <person name="Reddy T."/>
            <person name="O'Malley R."/>
            <person name="Daum C."/>
            <person name="Shapiro N."/>
            <person name="Ivanova N."/>
            <person name="Kyrpides N."/>
            <person name="Woyke T."/>
        </authorList>
    </citation>
    <scope>NUCLEOTIDE SEQUENCE</scope>
    <source>
        <strain evidence="3">DJ080</strain>
    </source>
</reference>
<sequence>MVENQVRGTDIDRCRYFETCTLMLNQRRMEVINITREGGYCNVN</sequence>
<comment type="caution">
    <text evidence="4">The sequence shown here is derived from an EMBL/GenBank/DDBJ whole genome shotgun (WGS) entry which is preliminary data.</text>
</comment>
<dbReference type="EMBL" id="MWMH01000013">
    <property type="protein sequence ID" value="OOP70718.1"/>
    <property type="molecule type" value="Genomic_DNA"/>
</dbReference>
<evidence type="ECO:0000313" key="7">
    <source>
        <dbReference type="Proteomes" id="UP000190959"/>
    </source>
</evidence>
<dbReference type="EMBL" id="JABSWW010000002">
    <property type="protein sequence ID" value="NRT92272.1"/>
    <property type="molecule type" value="Genomic_DNA"/>
</dbReference>
<gene>
    <name evidence="3" type="ORF">B0H41_006093</name>
    <name evidence="5" type="ORF">BCD95_000323</name>
    <name evidence="6" type="ORF">CBEIBR21_25285</name>
    <name evidence="4" type="ORF">DFH45_002061</name>
    <name evidence="1" type="ORF">HGI39_11840</name>
    <name evidence="2" type="ORF">IS491_05985</name>
</gene>
<protein>
    <submittedName>
        <fullName evidence="1">Transcriptional regulator</fullName>
    </submittedName>
</protein>
<dbReference type="AlphaFoldDB" id="A0A1B9BKL1"/>
<reference evidence="6 7" key="1">
    <citation type="submission" date="2017-02" db="EMBL/GenBank/DDBJ databases">
        <title>Genome sequence of Clostridium beijerinckii Br21.</title>
        <authorList>
            <person name="Fonseca B.C."/>
            <person name="Guazzaroni M.E."/>
            <person name="Riano-Pachon D.M."/>
            <person name="Reginatto V."/>
        </authorList>
    </citation>
    <scope>NUCLEOTIDE SEQUENCE [LARGE SCALE GENOMIC DNA]</scope>
    <source>
        <strain evidence="6 7">Br21</strain>
    </source>
</reference>
<evidence type="ECO:0000313" key="2">
    <source>
        <dbReference type="EMBL" id="MBF7808215.1"/>
    </source>
</evidence>
<reference evidence="1" key="6">
    <citation type="journal article" date="2022" name="Nat. Biotechnol.">
        <title>Carbon-negative production of acetone and isopropanol by gas fermentation at industrial pilot scale.</title>
        <authorList>
            <person name="Liew F.E."/>
            <person name="Nogle R."/>
            <person name="Abdalla T."/>
            <person name="Rasor B.J."/>
            <person name="Canter C."/>
            <person name="Jensen R.O."/>
            <person name="Wang L."/>
            <person name="Strutz J."/>
            <person name="Chirania P."/>
            <person name="De Tissera S."/>
            <person name="Mueller A.P."/>
            <person name="Ruan Z."/>
            <person name="Gao A."/>
            <person name="Tran L."/>
            <person name="Engle N.L."/>
            <person name="Bromley J.C."/>
            <person name="Daniell J."/>
            <person name="Conrado R."/>
            <person name="Tschaplinski T.J."/>
            <person name="Giannone R.J."/>
            <person name="Hettich R.L."/>
            <person name="Karim A.S."/>
            <person name="Simpson S.D."/>
            <person name="Brown S.D."/>
            <person name="Leang C."/>
            <person name="Jewett M.C."/>
            <person name="Kopke M."/>
        </authorList>
    </citation>
    <scope>NUCLEOTIDE SEQUENCE</scope>
    <source>
        <strain evidence="1">DJ015</strain>
        <strain evidence="3">DJ080</strain>
    </source>
</reference>
<evidence type="ECO:0000313" key="1">
    <source>
        <dbReference type="EMBL" id="MBC2475392.1"/>
    </source>
</evidence>
<dbReference type="EMBL" id="JABAGV010000026">
    <property type="protein sequence ID" value="MBC2475392.1"/>
    <property type="molecule type" value="Genomic_DNA"/>
</dbReference>
<dbReference type="Proteomes" id="UP000821656">
    <property type="component" value="Unassembled WGS sequence"/>
</dbReference>
<reference evidence="2" key="5">
    <citation type="submission" date="2020-11" db="EMBL/GenBank/DDBJ databases">
        <authorList>
            <person name="Thieme N."/>
            <person name="Liebl W."/>
            <person name="Zverlov V."/>
        </authorList>
    </citation>
    <scope>NUCLEOTIDE SEQUENCE</scope>
    <source>
        <strain evidence="2">NT08</strain>
    </source>
</reference>
<dbReference type="RefSeq" id="WP_017212322.1">
    <property type="nucleotide sequence ID" value="NZ_BKAK01000011.1"/>
</dbReference>
<proteinExistence type="predicted"/>
<dbReference type="Proteomes" id="UP000190959">
    <property type="component" value="Unassembled WGS sequence"/>
</dbReference>
<evidence type="ECO:0000313" key="5">
    <source>
        <dbReference type="EMBL" id="NSB12064.1"/>
    </source>
</evidence>
<organism evidence="4 8">
    <name type="scientific">Clostridium beijerinckii</name>
    <name type="common">Clostridium MP</name>
    <dbReference type="NCBI Taxonomy" id="1520"/>
    <lineage>
        <taxon>Bacteria</taxon>
        <taxon>Bacillati</taxon>
        <taxon>Bacillota</taxon>
        <taxon>Clostridia</taxon>
        <taxon>Eubacteriales</taxon>
        <taxon>Clostridiaceae</taxon>
        <taxon>Clostridium</taxon>
    </lineage>
</organism>
<accession>A0A1B9BKL1</accession>
<reference evidence="4" key="3">
    <citation type="submission" date="2020-05" db="EMBL/GenBank/DDBJ databases">
        <title>Genomic insights into acetone-butanol-ethanol (ABE) fermentation by sequencing solventogenic clostridia strains.</title>
        <authorList>
            <person name="Brown S."/>
        </authorList>
    </citation>
    <scope>NUCLEOTIDE SEQUENCE</scope>
    <source>
        <strain evidence="5">DJ123</strain>
        <strain evidence="4">DJ126</strain>
    </source>
</reference>
<reference evidence="1" key="2">
    <citation type="submission" date="2020-04" db="EMBL/GenBank/DDBJ databases">
        <authorList>
            <person name="Brown S."/>
        </authorList>
    </citation>
    <scope>NUCLEOTIDE SEQUENCE</scope>
    <source>
        <strain evidence="1">DJ015</strain>
    </source>
</reference>
<dbReference type="Proteomes" id="UP000631418">
    <property type="component" value="Unassembled WGS sequence"/>
</dbReference>